<dbReference type="NCBIfam" id="TIGR00003">
    <property type="entry name" value="copper ion binding protein"/>
    <property type="match status" value="1"/>
</dbReference>
<dbReference type="InterPro" id="IPR017969">
    <property type="entry name" value="Heavy-metal-associated_CS"/>
</dbReference>
<dbReference type="InterPro" id="IPR006121">
    <property type="entry name" value="HMA_dom"/>
</dbReference>
<dbReference type="PROSITE" id="PS01047">
    <property type="entry name" value="HMA_1"/>
    <property type="match status" value="1"/>
</dbReference>
<dbReference type="Pfam" id="PF00403">
    <property type="entry name" value="HMA"/>
    <property type="match status" value="1"/>
</dbReference>
<dbReference type="FunFam" id="3.30.70.100:FF:000001">
    <property type="entry name" value="ATPase copper transporting beta"/>
    <property type="match status" value="1"/>
</dbReference>
<dbReference type="PROSITE" id="PS50846">
    <property type="entry name" value="HMA_2"/>
    <property type="match status" value="1"/>
</dbReference>
<proteinExistence type="predicted"/>
<dbReference type="EMBL" id="NOII01000001">
    <property type="protein sequence ID" value="OYD59618.1"/>
    <property type="molecule type" value="Genomic_DNA"/>
</dbReference>
<evidence type="ECO:0000256" key="2">
    <source>
        <dbReference type="ARBA" id="ARBA00023008"/>
    </source>
</evidence>
<name>A0A235FE37_9BACL</name>
<evidence type="ECO:0000259" key="3">
    <source>
        <dbReference type="PROSITE" id="PS50846"/>
    </source>
</evidence>
<dbReference type="Gene3D" id="3.30.70.100">
    <property type="match status" value="1"/>
</dbReference>
<organism evidence="4 5">
    <name type="scientific">Fictibacillus aquaticus</name>
    <dbReference type="NCBI Taxonomy" id="2021314"/>
    <lineage>
        <taxon>Bacteria</taxon>
        <taxon>Bacillati</taxon>
        <taxon>Bacillota</taxon>
        <taxon>Bacilli</taxon>
        <taxon>Bacillales</taxon>
        <taxon>Fictibacillaceae</taxon>
        <taxon>Fictibacillus</taxon>
    </lineage>
</organism>
<reference evidence="4 5" key="1">
    <citation type="submission" date="2017-07" db="EMBL/GenBank/DDBJ databases">
        <title>Fictibacillus sp. nov. GDSW-R2A3 Genome sequencing and assembly.</title>
        <authorList>
            <person name="Mayilraj S."/>
        </authorList>
    </citation>
    <scope>NUCLEOTIDE SEQUENCE [LARGE SCALE GENOMIC DNA]</scope>
    <source>
        <strain evidence="4 5">GDSW-R2A3</strain>
    </source>
</reference>
<evidence type="ECO:0000313" key="4">
    <source>
        <dbReference type="EMBL" id="OYD59618.1"/>
    </source>
</evidence>
<protein>
    <submittedName>
        <fullName evidence="4">Copper-binding protein</fullName>
    </submittedName>
</protein>
<accession>A0A235FE37</accession>
<comment type="caution">
    <text evidence="4">The sequence shown here is derived from an EMBL/GenBank/DDBJ whole genome shotgun (WGS) entry which is preliminary data.</text>
</comment>
<evidence type="ECO:0000256" key="1">
    <source>
        <dbReference type="ARBA" id="ARBA00022723"/>
    </source>
</evidence>
<keyword evidence="2" id="KW-0186">Copper</keyword>
<gene>
    <name evidence="4" type="ORF">CGZ90_06955</name>
</gene>
<feature type="domain" description="HMA" evidence="3">
    <location>
        <begin position="2"/>
        <end position="67"/>
    </location>
</feature>
<dbReference type="SUPFAM" id="SSF55008">
    <property type="entry name" value="HMA, heavy metal-associated domain"/>
    <property type="match status" value="1"/>
</dbReference>
<dbReference type="OrthoDB" id="9813965at2"/>
<keyword evidence="5" id="KW-1185">Reference proteome</keyword>
<dbReference type="InterPro" id="IPR006122">
    <property type="entry name" value="HMA_Cu_ion-bd"/>
</dbReference>
<sequence length="70" mass="7829">MEKKTLTVEGMTCNHCKMAVTKALEEIGVDQVEVKLNEGTVHVEYRDASITENSLTEAIEEQGYDVKNVQ</sequence>
<dbReference type="GO" id="GO:0005507">
    <property type="term" value="F:copper ion binding"/>
    <property type="evidence" value="ECO:0007669"/>
    <property type="project" value="InterPro"/>
</dbReference>
<keyword evidence="1" id="KW-0479">Metal-binding</keyword>
<dbReference type="InterPro" id="IPR036163">
    <property type="entry name" value="HMA_dom_sf"/>
</dbReference>
<dbReference type="Proteomes" id="UP000215059">
    <property type="component" value="Unassembled WGS sequence"/>
</dbReference>
<evidence type="ECO:0000313" key="5">
    <source>
        <dbReference type="Proteomes" id="UP000215059"/>
    </source>
</evidence>
<dbReference type="AlphaFoldDB" id="A0A235FE37"/>
<dbReference type="CDD" id="cd00371">
    <property type="entry name" value="HMA"/>
    <property type="match status" value="1"/>
</dbReference>
<dbReference type="RefSeq" id="WP_094251580.1">
    <property type="nucleotide sequence ID" value="NZ_JBHLXL010000001.1"/>
</dbReference>